<name>A0A135I7E1_9GAMM</name>
<keyword evidence="2" id="KW-0489">Methyltransferase</keyword>
<dbReference type="InterPro" id="IPR013216">
    <property type="entry name" value="Methyltransf_11"/>
</dbReference>
<dbReference type="SUPFAM" id="SSF53335">
    <property type="entry name" value="S-adenosyl-L-methionine-dependent methyltransferases"/>
    <property type="match status" value="1"/>
</dbReference>
<dbReference type="Proteomes" id="UP000070529">
    <property type="component" value="Unassembled WGS sequence"/>
</dbReference>
<evidence type="ECO:0000313" key="2">
    <source>
        <dbReference type="EMBL" id="KXF81370.1"/>
    </source>
</evidence>
<dbReference type="EMBL" id="LNTY01000034">
    <property type="protein sequence ID" value="KXF81370.1"/>
    <property type="molecule type" value="Genomic_DNA"/>
</dbReference>
<comment type="caution">
    <text evidence="2">The sequence shown here is derived from an EMBL/GenBank/DDBJ whole genome shotgun (WGS) entry which is preliminary data.</text>
</comment>
<reference evidence="2 3" key="1">
    <citation type="submission" date="2015-11" db="EMBL/GenBank/DDBJ databases">
        <title>Genomic Taxonomy of the Vibrionaceae.</title>
        <authorList>
            <person name="Gomez-Gil B."/>
            <person name="Enciso-Ibarra J."/>
        </authorList>
    </citation>
    <scope>NUCLEOTIDE SEQUENCE [LARGE SCALE GENOMIC DNA]</scope>
    <source>
        <strain evidence="2 3">CAIM 912</strain>
    </source>
</reference>
<keyword evidence="3" id="KW-1185">Reference proteome</keyword>
<dbReference type="InterPro" id="IPR029063">
    <property type="entry name" value="SAM-dependent_MTases_sf"/>
</dbReference>
<gene>
    <name evidence="2" type="ORF">ATN88_01105</name>
</gene>
<dbReference type="Gene3D" id="3.40.50.150">
    <property type="entry name" value="Vaccinia Virus protein VP39"/>
    <property type="match status" value="1"/>
</dbReference>
<sequence>MKSLIEKLKEKNFDSSTIDNEERLSEHRRILENKPLTKAVFKEFHDQIDSLDKKYLSGQGIRVELGAGVAAMKSSYPDVLSSDIVPSEELDMVIDAGAMPMTDSSVRTVIGQNCFHHFPEPQKFLDELDRVLEVGGGAILIEPYYGPLSKFLYKRLFATEGFDMDFPSWNTPSSGPMNGANQALSYIVFKRDFEKFSLNNQNLEIVHQRVCNNYLSYILSGGLNFKQLWPARLKWFLDVMQVILTPVNHLFGVHHVIVIRKKK</sequence>
<dbReference type="GO" id="GO:0032259">
    <property type="term" value="P:methylation"/>
    <property type="evidence" value="ECO:0007669"/>
    <property type="project" value="UniProtKB-KW"/>
</dbReference>
<accession>A0A135I7E1</accession>
<evidence type="ECO:0000313" key="3">
    <source>
        <dbReference type="Proteomes" id="UP000070529"/>
    </source>
</evidence>
<feature type="domain" description="Methyltransferase type 11" evidence="1">
    <location>
        <begin position="93"/>
        <end position="138"/>
    </location>
</feature>
<evidence type="ECO:0000259" key="1">
    <source>
        <dbReference type="Pfam" id="PF08241"/>
    </source>
</evidence>
<keyword evidence="2" id="KW-0808">Transferase</keyword>
<dbReference type="GO" id="GO:0008757">
    <property type="term" value="F:S-adenosylmethionine-dependent methyltransferase activity"/>
    <property type="evidence" value="ECO:0007669"/>
    <property type="project" value="InterPro"/>
</dbReference>
<protein>
    <submittedName>
        <fullName evidence="2">Methyltransferase</fullName>
    </submittedName>
</protein>
<dbReference type="RefSeq" id="WP_067416150.1">
    <property type="nucleotide sequence ID" value="NZ_LNTY01000034.1"/>
</dbReference>
<dbReference type="AlphaFoldDB" id="A0A135I7E1"/>
<proteinExistence type="predicted"/>
<dbReference type="OrthoDB" id="9791837at2"/>
<dbReference type="Pfam" id="PF08241">
    <property type="entry name" value="Methyltransf_11"/>
    <property type="match status" value="1"/>
</dbReference>
<dbReference type="STRING" id="294935.ATN88_01105"/>
<organism evidence="2 3">
    <name type="scientific">Enterovibrio coralii</name>
    <dbReference type="NCBI Taxonomy" id="294935"/>
    <lineage>
        <taxon>Bacteria</taxon>
        <taxon>Pseudomonadati</taxon>
        <taxon>Pseudomonadota</taxon>
        <taxon>Gammaproteobacteria</taxon>
        <taxon>Vibrionales</taxon>
        <taxon>Vibrionaceae</taxon>
        <taxon>Enterovibrio</taxon>
    </lineage>
</organism>